<dbReference type="EC" id="2.3.1.31" evidence="2"/>
<evidence type="ECO:0000259" key="4">
    <source>
        <dbReference type="Pfam" id="PF00561"/>
    </source>
</evidence>
<name>A0A2W0HJX0_9BACI</name>
<dbReference type="GO" id="GO:0005737">
    <property type="term" value="C:cytoplasm"/>
    <property type="evidence" value="ECO:0007669"/>
    <property type="project" value="UniProtKB-SubCell"/>
</dbReference>
<feature type="active site" description="Nucleophile" evidence="2 3">
    <location>
        <position position="147"/>
    </location>
</feature>
<comment type="pathway">
    <text evidence="2">Amino-acid biosynthesis; L-methionine biosynthesis via de novo pathway; O-acetyl-L-homoserine from L-homoserine: step 1/1.</text>
</comment>
<dbReference type="NCBIfam" id="TIGR01392">
    <property type="entry name" value="homoserO_Ac_trn"/>
    <property type="match status" value="1"/>
</dbReference>
<keyword evidence="2" id="KW-0486">Methionine biosynthesis</keyword>
<feature type="binding site" evidence="2">
    <location>
        <position position="345"/>
    </location>
    <ligand>
        <name>substrate</name>
    </ligand>
</feature>
<organism evidence="5 6">
    <name type="scientific">Alteribacter lacisalsi</name>
    <dbReference type="NCBI Taxonomy" id="2045244"/>
    <lineage>
        <taxon>Bacteria</taxon>
        <taxon>Bacillati</taxon>
        <taxon>Bacillota</taxon>
        <taxon>Bacilli</taxon>
        <taxon>Bacillales</taxon>
        <taxon>Bacillaceae</taxon>
        <taxon>Alteribacter</taxon>
    </lineage>
</organism>
<dbReference type="RefSeq" id="WP_110515836.1">
    <property type="nucleotide sequence ID" value="NZ_PDOF01000001.1"/>
</dbReference>
<protein>
    <recommendedName>
        <fullName evidence="2">Homoserine O-acetyltransferase</fullName>
        <shortName evidence="2">HAT</shortName>
        <ecNumber evidence="2">2.3.1.31</ecNumber>
    </recommendedName>
    <alternativeName>
        <fullName evidence="2">Homoserine transacetylase</fullName>
        <shortName evidence="2">HTA</shortName>
    </alternativeName>
</protein>
<keyword evidence="2" id="KW-0012">Acyltransferase</keyword>
<dbReference type="SUPFAM" id="SSF53474">
    <property type="entry name" value="alpha/beta-Hydrolases"/>
    <property type="match status" value="1"/>
</dbReference>
<evidence type="ECO:0000256" key="2">
    <source>
        <dbReference type="HAMAP-Rule" id="MF_00296"/>
    </source>
</evidence>
<dbReference type="PANTHER" id="PTHR32268:SF11">
    <property type="entry name" value="HOMOSERINE O-ACETYLTRANSFERASE"/>
    <property type="match status" value="1"/>
</dbReference>
<dbReference type="Gene3D" id="1.10.1740.110">
    <property type="match status" value="1"/>
</dbReference>
<dbReference type="NCBIfam" id="NF001209">
    <property type="entry name" value="PRK00175.1"/>
    <property type="match status" value="1"/>
</dbReference>
<evidence type="ECO:0000313" key="5">
    <source>
        <dbReference type="EMBL" id="PYZ97099.1"/>
    </source>
</evidence>
<dbReference type="UniPathway" id="UPA00051">
    <property type="reaction ID" value="UER00074"/>
</dbReference>
<feature type="active site" evidence="2 3">
    <location>
        <position position="344"/>
    </location>
</feature>
<dbReference type="Gene3D" id="3.40.50.1820">
    <property type="entry name" value="alpha/beta hydrolase"/>
    <property type="match status" value="1"/>
</dbReference>
<dbReference type="GO" id="GO:0004414">
    <property type="term" value="F:homoserine O-acetyltransferase activity"/>
    <property type="evidence" value="ECO:0007669"/>
    <property type="project" value="UniProtKB-UniRule"/>
</dbReference>
<dbReference type="InterPro" id="IPR000073">
    <property type="entry name" value="AB_hydrolase_1"/>
</dbReference>
<dbReference type="InterPro" id="IPR029058">
    <property type="entry name" value="AB_hydrolase_fold"/>
</dbReference>
<keyword evidence="6" id="KW-1185">Reference proteome</keyword>
<proteinExistence type="inferred from homology"/>
<dbReference type="Proteomes" id="UP000248066">
    <property type="component" value="Unassembled WGS sequence"/>
</dbReference>
<evidence type="ECO:0000256" key="1">
    <source>
        <dbReference type="ARBA" id="ARBA00022679"/>
    </source>
</evidence>
<dbReference type="HAMAP" id="MF_00296">
    <property type="entry name" value="MetX_acyltransf"/>
    <property type="match status" value="1"/>
</dbReference>
<comment type="caution">
    <text evidence="5">The sequence shown here is derived from an EMBL/GenBank/DDBJ whole genome shotgun (WGS) entry which is preliminary data.</text>
</comment>
<feature type="binding site" evidence="2">
    <location>
        <position position="216"/>
    </location>
    <ligand>
        <name>substrate</name>
    </ligand>
</feature>
<feature type="active site" evidence="2 3">
    <location>
        <position position="311"/>
    </location>
</feature>
<comment type="catalytic activity">
    <reaction evidence="2">
        <text>L-homoserine + acetyl-CoA = O-acetyl-L-homoserine + CoA</text>
        <dbReference type="Rhea" id="RHEA:13701"/>
        <dbReference type="ChEBI" id="CHEBI:57287"/>
        <dbReference type="ChEBI" id="CHEBI:57288"/>
        <dbReference type="ChEBI" id="CHEBI:57476"/>
        <dbReference type="ChEBI" id="CHEBI:57716"/>
        <dbReference type="EC" id="2.3.1.31"/>
    </reaction>
</comment>
<dbReference type="AlphaFoldDB" id="A0A2W0HJX0"/>
<dbReference type="InterPro" id="IPR008220">
    <property type="entry name" value="HAT_MetX-like"/>
</dbReference>
<comment type="subcellular location">
    <subcellularLocation>
        <location evidence="2">Cytoplasm</location>
    </subcellularLocation>
</comment>
<accession>A0A2W0HJX0</accession>
<dbReference type="OrthoDB" id="9800754at2"/>
<dbReference type="GO" id="GO:0009086">
    <property type="term" value="P:methionine biosynthetic process"/>
    <property type="evidence" value="ECO:0007669"/>
    <property type="project" value="UniProtKB-UniRule"/>
</dbReference>
<reference evidence="5 6" key="1">
    <citation type="submission" date="2017-10" db="EMBL/GenBank/DDBJ databases">
        <title>Bacillus sp. nov., a halophilic bacterium isolated from a Yangshapao Lake.</title>
        <authorList>
            <person name="Wang H."/>
        </authorList>
    </citation>
    <scope>NUCLEOTIDE SEQUENCE [LARGE SCALE GENOMIC DNA]</scope>
    <source>
        <strain evidence="5 6">YSP-3</strain>
    </source>
</reference>
<evidence type="ECO:0000256" key="3">
    <source>
        <dbReference type="PIRSR" id="PIRSR000443-1"/>
    </source>
</evidence>
<evidence type="ECO:0000313" key="6">
    <source>
        <dbReference type="Proteomes" id="UP000248066"/>
    </source>
</evidence>
<gene>
    <name evidence="2" type="primary">metXA</name>
    <name evidence="5" type="ORF">CR205_00380</name>
</gene>
<keyword evidence="1 2" id="KW-0808">Transferase</keyword>
<comment type="subunit">
    <text evidence="2">Homodimer.</text>
</comment>
<dbReference type="PIRSF" id="PIRSF000443">
    <property type="entry name" value="Homoser_Ac_trans"/>
    <property type="match status" value="1"/>
</dbReference>
<keyword evidence="2" id="KW-0028">Amino-acid biosynthesis</keyword>
<feature type="domain" description="AB hydrolase-1" evidence="4">
    <location>
        <begin position="46"/>
        <end position="350"/>
    </location>
</feature>
<dbReference type="Pfam" id="PF00561">
    <property type="entry name" value="Abhydrolase_1"/>
    <property type="match status" value="1"/>
</dbReference>
<keyword evidence="2" id="KW-0963">Cytoplasm</keyword>
<comment type="similarity">
    <text evidence="2">Belongs to the AB hydrolase superfamily. MetX family.</text>
</comment>
<comment type="caution">
    <text evidence="2">Lacks conserved residue(s) required for the propagation of feature annotation.</text>
</comment>
<sequence length="372" mass="41123">MTVRQDKKTDSQTGTVILEEVTLESGRVLRQVETAYERAGRKNGTPVVVCHALTGNHHTVGTEERPGWWRGLIHEGGYVDLNEHEVFTFNVIGGCSGSAGPLTRNPDSGAQYRSDFPFISVRDMVHVQKAALEKLGITSIHAVLGGSLGGMQALEWVTLYPERVGQAVILAATSSLSDYGMAYNAIARKAITDDPKWNGGHYAANDPPVNGLALARMTGMITYRSGSLFNQRFHRETKHGPGQSHDEVAYQVESYLLYQGDKFTKRFDANSYLYLLKAMDSHDLERESEETLQERLAPVQLPVTFISFTGDLLYPPEEMKRLAETFAKAGAKAAFFEVDTVFGHDGFLTEYSKWGDIVRSALEKPAEEGKAI</sequence>
<comment type="function">
    <text evidence="2">Transfers an acetyl group from acetyl-CoA to L-homoserine, forming acetyl-L-homoserine.</text>
</comment>
<dbReference type="GO" id="GO:0009092">
    <property type="term" value="P:homoserine metabolic process"/>
    <property type="evidence" value="ECO:0007669"/>
    <property type="project" value="TreeGrafter"/>
</dbReference>
<dbReference type="EMBL" id="PDOF01000001">
    <property type="protein sequence ID" value="PYZ97099.1"/>
    <property type="molecule type" value="Genomic_DNA"/>
</dbReference>
<dbReference type="PANTHER" id="PTHR32268">
    <property type="entry name" value="HOMOSERINE O-ACETYLTRANSFERASE"/>
    <property type="match status" value="1"/>
</dbReference>